<reference evidence="1 2" key="1">
    <citation type="submission" date="2016-11" db="EMBL/GenBank/DDBJ databases">
        <authorList>
            <person name="Jaros S."/>
            <person name="Januszkiewicz K."/>
            <person name="Wedrychowicz H."/>
        </authorList>
    </citation>
    <scope>NUCLEOTIDE SEQUENCE [LARGE SCALE GENOMIC DNA]</scope>
    <source>
        <strain evidence="1 2">DSM 21637</strain>
    </source>
</reference>
<evidence type="ECO:0008006" key="3">
    <source>
        <dbReference type="Google" id="ProtNLM"/>
    </source>
</evidence>
<accession>A0A1K1WL05</accession>
<dbReference type="Proteomes" id="UP000182350">
    <property type="component" value="Unassembled WGS sequence"/>
</dbReference>
<dbReference type="EMBL" id="FPJW01000004">
    <property type="protein sequence ID" value="SFX38096.1"/>
    <property type="molecule type" value="Genomic_DNA"/>
</dbReference>
<protein>
    <recommendedName>
        <fullName evidence="3">Circularly permuted type 2 ATP-grasp protein</fullName>
    </recommendedName>
</protein>
<dbReference type="AlphaFoldDB" id="A0A1K1WL05"/>
<gene>
    <name evidence="1" type="ORF">SAMN02745752_01435</name>
</gene>
<sequence>MTHPTLLSPERFNDECFCLSLDEAVLRHALEEELGSPGLADLVQSRCPYLFSAQPVFLPQRQQQRMAAVITAVEQVVTLPSWQERVLHGCDEVVHHTPGRASGVFMGFDFHLRGEQLGLIEINTNAGGAMLNTVLGRAQRACCPEMANLWPMPVSAQRLEQDIIRMFRQEWALAGRDRSLSSIALVDENPEQQYLYPEFILFRRLFEKHGIQAVIADPQQLELRDGHLWCGDLMIDLVYNRLTDFTLEQPRSALIRQALLDDAALVTPHPRAYALYADKFNLTLLTDPQALQELGVPGAIQQVLLQGIPHTERVTPEQAERLWQQRKQLFFKPASGYGSKAAYRGDKLTRGVWAEILKGRYVAQTLVPPGERKCSPDNPAAPLKFDLRNYVYQGQVQWLAARLYQGQTTNFRTPGGGFAPVYAWPESC</sequence>
<keyword evidence="2" id="KW-1185">Reference proteome</keyword>
<proteinExistence type="predicted"/>
<evidence type="ECO:0000313" key="2">
    <source>
        <dbReference type="Proteomes" id="UP000182350"/>
    </source>
</evidence>
<name>A0A1K1WL05_9GAMM</name>
<dbReference type="SUPFAM" id="SSF56059">
    <property type="entry name" value="Glutathione synthetase ATP-binding domain-like"/>
    <property type="match status" value="1"/>
</dbReference>
<organism evidence="1 2">
    <name type="scientific">Marinospirillum alkaliphilum DSM 21637</name>
    <dbReference type="NCBI Taxonomy" id="1122209"/>
    <lineage>
        <taxon>Bacteria</taxon>
        <taxon>Pseudomonadati</taxon>
        <taxon>Pseudomonadota</taxon>
        <taxon>Gammaproteobacteria</taxon>
        <taxon>Oceanospirillales</taxon>
        <taxon>Oceanospirillaceae</taxon>
        <taxon>Marinospirillum</taxon>
    </lineage>
</organism>
<dbReference type="OrthoDB" id="344992at2"/>
<evidence type="ECO:0000313" key="1">
    <source>
        <dbReference type="EMBL" id="SFX38096.1"/>
    </source>
</evidence>
<dbReference type="RefSeq" id="WP_072325681.1">
    <property type="nucleotide sequence ID" value="NZ_FPJW01000004.1"/>
</dbReference>
<dbReference type="STRING" id="1122209.SAMN02745752_01435"/>